<organism evidence="1 2">
    <name type="scientific">Maudiozyma saulgeensis</name>
    <dbReference type="NCBI Taxonomy" id="1789683"/>
    <lineage>
        <taxon>Eukaryota</taxon>
        <taxon>Fungi</taxon>
        <taxon>Dikarya</taxon>
        <taxon>Ascomycota</taxon>
        <taxon>Saccharomycotina</taxon>
        <taxon>Saccharomycetes</taxon>
        <taxon>Saccharomycetales</taxon>
        <taxon>Saccharomycetaceae</taxon>
        <taxon>Maudiozyma</taxon>
    </lineage>
</organism>
<keyword evidence="2" id="KW-1185">Reference proteome</keyword>
<dbReference type="AlphaFoldDB" id="A0A1X7QXF0"/>
<reference evidence="1 2" key="1">
    <citation type="submission" date="2017-04" db="EMBL/GenBank/DDBJ databases">
        <authorList>
            <person name="Afonso C.L."/>
            <person name="Miller P.J."/>
            <person name="Scott M.A."/>
            <person name="Spackman E."/>
            <person name="Goraichik I."/>
            <person name="Dimitrov K.M."/>
            <person name="Suarez D.L."/>
            <person name="Swayne D.E."/>
        </authorList>
    </citation>
    <scope>NUCLEOTIDE SEQUENCE [LARGE SCALE GENOMIC DNA]</scope>
</reference>
<protein>
    <submittedName>
        <fullName evidence="1">Uncharacterized protein</fullName>
    </submittedName>
</protein>
<dbReference type="EMBL" id="FXLY01000002">
    <property type="protein sequence ID" value="SMN18011.1"/>
    <property type="molecule type" value="Genomic_DNA"/>
</dbReference>
<name>A0A1X7QXF0_9SACH</name>
<accession>A0A1X7QXF0</accession>
<proteinExistence type="predicted"/>
<sequence length="62" mass="6440">MLSELVNYHDGCKCGDKCQCGSVCKCGNKTEGTTDKGCAACGESCKCSSESCCGKDTCTCKH</sequence>
<evidence type="ECO:0000313" key="1">
    <source>
        <dbReference type="EMBL" id="SMN18011.1"/>
    </source>
</evidence>
<gene>
    <name evidence="1" type="ORF">KASA_0Q04125G</name>
</gene>
<dbReference type="Proteomes" id="UP000196158">
    <property type="component" value="Unassembled WGS sequence"/>
</dbReference>
<evidence type="ECO:0000313" key="2">
    <source>
        <dbReference type="Proteomes" id="UP000196158"/>
    </source>
</evidence>